<evidence type="ECO:0000313" key="8">
    <source>
        <dbReference type="EMBL" id="MFC4740145.1"/>
    </source>
</evidence>
<dbReference type="PANTHER" id="PTHR40077:SF1">
    <property type="entry name" value="MEMBRANE PROTEIN"/>
    <property type="match status" value="1"/>
</dbReference>
<comment type="caution">
    <text evidence="8">The sequence shown here is derived from an EMBL/GenBank/DDBJ whole genome shotgun (WGS) entry which is preliminary data.</text>
</comment>
<feature type="transmembrane region" description="Helical" evidence="6">
    <location>
        <begin position="37"/>
        <end position="59"/>
    </location>
</feature>
<dbReference type="RefSeq" id="WP_379740924.1">
    <property type="nucleotide sequence ID" value="NZ_JBHSGW010000025.1"/>
</dbReference>
<keyword evidence="5 6" id="KW-0472">Membrane</keyword>
<feature type="transmembrane region" description="Helical" evidence="6">
    <location>
        <begin position="6"/>
        <end position="25"/>
    </location>
</feature>
<proteinExistence type="predicted"/>
<gene>
    <name evidence="8" type="ORF">ACFO3U_09085</name>
</gene>
<keyword evidence="2" id="KW-1003">Cell membrane</keyword>
<feature type="transmembrane region" description="Helical" evidence="6">
    <location>
        <begin position="65"/>
        <end position="86"/>
    </location>
</feature>
<evidence type="ECO:0000256" key="5">
    <source>
        <dbReference type="ARBA" id="ARBA00023136"/>
    </source>
</evidence>
<reference evidence="9" key="1">
    <citation type="journal article" date="2019" name="Int. J. Syst. Evol. Microbiol.">
        <title>The Global Catalogue of Microorganisms (GCM) 10K type strain sequencing project: providing services to taxonomists for standard genome sequencing and annotation.</title>
        <authorList>
            <consortium name="The Broad Institute Genomics Platform"/>
            <consortium name="The Broad Institute Genome Sequencing Center for Infectious Disease"/>
            <person name="Wu L."/>
            <person name="Ma J."/>
        </authorList>
    </citation>
    <scope>NUCLEOTIDE SEQUENCE [LARGE SCALE GENOMIC DNA]</scope>
    <source>
        <strain evidence="9">CCUG 50349</strain>
    </source>
</reference>
<evidence type="ECO:0000259" key="7">
    <source>
        <dbReference type="Pfam" id="PF12823"/>
    </source>
</evidence>
<organism evidence="8 9">
    <name type="scientific">Flavobacterium ponti</name>
    <dbReference type="NCBI Taxonomy" id="665133"/>
    <lineage>
        <taxon>Bacteria</taxon>
        <taxon>Pseudomonadati</taxon>
        <taxon>Bacteroidota</taxon>
        <taxon>Flavobacteriia</taxon>
        <taxon>Flavobacteriales</taxon>
        <taxon>Flavobacteriaceae</taxon>
        <taxon>Flavobacterium</taxon>
    </lineage>
</organism>
<keyword evidence="3 6" id="KW-0812">Transmembrane</keyword>
<dbReference type="Proteomes" id="UP001595885">
    <property type="component" value="Unassembled WGS sequence"/>
</dbReference>
<dbReference type="EMBL" id="JBHSGW010000025">
    <property type="protein sequence ID" value="MFC4740145.1"/>
    <property type="molecule type" value="Genomic_DNA"/>
</dbReference>
<dbReference type="Pfam" id="PF12823">
    <property type="entry name" value="DUF3817"/>
    <property type="match status" value="1"/>
</dbReference>
<evidence type="ECO:0000256" key="1">
    <source>
        <dbReference type="ARBA" id="ARBA00004651"/>
    </source>
</evidence>
<evidence type="ECO:0000256" key="2">
    <source>
        <dbReference type="ARBA" id="ARBA00022475"/>
    </source>
</evidence>
<protein>
    <submittedName>
        <fullName evidence="8">DUF3817 domain-containing protein</fullName>
    </submittedName>
</protein>
<evidence type="ECO:0000256" key="4">
    <source>
        <dbReference type="ARBA" id="ARBA00022989"/>
    </source>
</evidence>
<dbReference type="NCBIfam" id="TIGR03954">
    <property type="entry name" value="integ_memb_HG"/>
    <property type="match status" value="1"/>
</dbReference>
<sequence>MIKTFKIVAVLEGFSYLFLFANMFITKNINLELYKSILYPLGMVHGLLFIGYIALAILLKFKLNWSFSTFLIICIASLIPFGTFYIEKKYLRHENI</sequence>
<keyword evidence="4 6" id="KW-1133">Transmembrane helix</keyword>
<evidence type="ECO:0000256" key="3">
    <source>
        <dbReference type="ARBA" id="ARBA00022692"/>
    </source>
</evidence>
<name>A0ABV9P6X3_9FLAO</name>
<dbReference type="InterPro" id="IPR023845">
    <property type="entry name" value="DUF3817_TM"/>
</dbReference>
<evidence type="ECO:0000256" key="6">
    <source>
        <dbReference type="SAM" id="Phobius"/>
    </source>
</evidence>
<evidence type="ECO:0000313" key="9">
    <source>
        <dbReference type="Proteomes" id="UP001595885"/>
    </source>
</evidence>
<accession>A0ABV9P6X3</accession>
<dbReference type="PANTHER" id="PTHR40077">
    <property type="entry name" value="MEMBRANE PROTEIN-RELATED"/>
    <property type="match status" value="1"/>
</dbReference>
<feature type="domain" description="DUF3817" evidence="7">
    <location>
        <begin position="3"/>
        <end position="91"/>
    </location>
</feature>
<keyword evidence="9" id="KW-1185">Reference proteome</keyword>
<comment type="subcellular location">
    <subcellularLocation>
        <location evidence="1">Cell membrane</location>
        <topology evidence="1">Multi-pass membrane protein</topology>
    </subcellularLocation>
</comment>